<dbReference type="AlphaFoldDB" id="A0A6C0IS87"/>
<protein>
    <recommendedName>
        <fullName evidence="2">C2H2-type domain-containing protein</fullName>
    </recommendedName>
</protein>
<dbReference type="EMBL" id="MN740247">
    <property type="protein sequence ID" value="QHT95882.1"/>
    <property type="molecule type" value="Genomic_DNA"/>
</dbReference>
<evidence type="ECO:0000313" key="1">
    <source>
        <dbReference type="EMBL" id="QHT95882.1"/>
    </source>
</evidence>
<accession>A0A6C0IS87</accession>
<evidence type="ECO:0008006" key="2">
    <source>
        <dbReference type="Google" id="ProtNLM"/>
    </source>
</evidence>
<sequence>MLGKKCKKSVSEFICENCDYVTSVKQHYEKHLSTDKHKRLVNASESASKSVNHLFHCHCGNTYRHDSSYYRHNKTCKSVKKIDSNNDDSNVTIAKEEYIKLLSNPELIYKMFEQNMEIINLNKELQTTIVNMSKQTGSQNNNTNSNNITNNSNNKTAFNLNVYLNETCKDAMNLSEFVETVVPTFEELERTGREGHDKGVSSIISTRLRDLEKELRPIHCTDGKREIFYVKENNIWNKEADEKPLLIYAIKKIAQKNIKNILHWRDAHPGCTQSDSNKNDLYLKILMNAMSGGTQEETEKNIEKIIRSITKYTQIDKAISL</sequence>
<organism evidence="1">
    <name type="scientific">viral metagenome</name>
    <dbReference type="NCBI Taxonomy" id="1070528"/>
    <lineage>
        <taxon>unclassified sequences</taxon>
        <taxon>metagenomes</taxon>
        <taxon>organismal metagenomes</taxon>
    </lineage>
</organism>
<name>A0A6C0IS87_9ZZZZ</name>
<proteinExistence type="predicted"/>
<reference evidence="1" key="1">
    <citation type="journal article" date="2020" name="Nature">
        <title>Giant virus diversity and host interactions through global metagenomics.</title>
        <authorList>
            <person name="Schulz F."/>
            <person name="Roux S."/>
            <person name="Paez-Espino D."/>
            <person name="Jungbluth S."/>
            <person name="Walsh D.A."/>
            <person name="Denef V.J."/>
            <person name="McMahon K.D."/>
            <person name="Konstantinidis K.T."/>
            <person name="Eloe-Fadrosh E.A."/>
            <person name="Kyrpides N.C."/>
            <person name="Woyke T."/>
        </authorList>
    </citation>
    <scope>NUCLEOTIDE SEQUENCE</scope>
    <source>
        <strain evidence="1">GVMAG-M-3300024301-20</strain>
    </source>
</reference>